<dbReference type="PANTHER" id="PTHR30389">
    <property type="entry name" value="FUMARATE HYDRATASE-RELATED"/>
    <property type="match status" value="1"/>
</dbReference>
<dbReference type="Pfam" id="PF05681">
    <property type="entry name" value="Fumerase"/>
    <property type="match status" value="1"/>
</dbReference>
<sequence length="263" mass="28257">QLFQEACHYLPEDVLAALKRARETEKSPVGREILDRILENAEIAGKGEIPLCQDTGDAIVFLELGQDTHIVGGDLYTAVNEGVRQGYDKGYLRKSMVRQPFSARINTKDNTPAIIYTDIVPGDKLKIIAKPKGGGAENMSRLAMLSPAHGRQGVIDFVVKAVEEAGSNPCPPVIVGVGIGGTVEKTFMLAKRVLLRKVGEPNPDAEVAELEREILQRVNNLGIGPMGCGGTTTALAVHVDVFPAHIASLPVAVNLQCHSARHK</sequence>
<reference evidence="8" key="1">
    <citation type="journal article" date="2014" name="Front. Microbiol.">
        <title>High frequency of phylogenetically diverse reductive dehalogenase-homologous genes in deep subseafloor sedimentary metagenomes.</title>
        <authorList>
            <person name="Kawai M."/>
            <person name="Futagami T."/>
            <person name="Toyoda A."/>
            <person name="Takaki Y."/>
            <person name="Nishi S."/>
            <person name="Hori S."/>
            <person name="Arai W."/>
            <person name="Tsubouchi T."/>
            <person name="Morono Y."/>
            <person name="Uchiyama I."/>
            <person name="Ito T."/>
            <person name="Fujiyama A."/>
            <person name="Inagaki F."/>
            <person name="Takami H."/>
        </authorList>
    </citation>
    <scope>NUCLEOTIDE SEQUENCE</scope>
    <source>
        <strain evidence="8">Expedition CK06-06</strain>
    </source>
</reference>
<dbReference type="GO" id="GO:0016829">
    <property type="term" value="F:lyase activity"/>
    <property type="evidence" value="ECO:0007669"/>
    <property type="project" value="UniProtKB-KW"/>
</dbReference>
<dbReference type="NCBIfam" id="TIGR00722">
    <property type="entry name" value="ttdA_fumA_fumB"/>
    <property type="match status" value="1"/>
</dbReference>
<evidence type="ECO:0000256" key="3">
    <source>
        <dbReference type="ARBA" id="ARBA00022723"/>
    </source>
</evidence>
<dbReference type="GO" id="GO:0046872">
    <property type="term" value="F:metal ion binding"/>
    <property type="evidence" value="ECO:0007669"/>
    <property type="project" value="UniProtKB-KW"/>
</dbReference>
<dbReference type="InterPro" id="IPR051208">
    <property type="entry name" value="Class-I_Fumarase/Tartrate_DH"/>
</dbReference>
<keyword evidence="3" id="KW-0479">Metal-binding</keyword>
<proteinExistence type="inferred from homology"/>
<feature type="non-terminal residue" evidence="8">
    <location>
        <position position="1"/>
    </location>
</feature>
<feature type="domain" description="Fe-S hydro-lyase tartrate dehydratase alpha-type catalytic" evidence="7">
    <location>
        <begin position="1"/>
        <end position="263"/>
    </location>
</feature>
<evidence type="ECO:0000256" key="4">
    <source>
        <dbReference type="ARBA" id="ARBA00023004"/>
    </source>
</evidence>
<accession>X1HPX5</accession>
<comment type="caution">
    <text evidence="8">The sequence shown here is derived from an EMBL/GenBank/DDBJ whole genome shotgun (WGS) entry which is preliminary data.</text>
</comment>
<keyword evidence="5" id="KW-0411">Iron-sulfur</keyword>
<evidence type="ECO:0000256" key="1">
    <source>
        <dbReference type="ARBA" id="ARBA00008876"/>
    </source>
</evidence>
<keyword evidence="2" id="KW-0004">4Fe-4S</keyword>
<keyword evidence="4" id="KW-0408">Iron</keyword>
<evidence type="ECO:0000256" key="2">
    <source>
        <dbReference type="ARBA" id="ARBA00022485"/>
    </source>
</evidence>
<name>X1HPX5_9ZZZZ</name>
<dbReference type="InterPro" id="IPR004646">
    <property type="entry name" value="Fe-S_hydro-lyase_TtdA-typ_cat"/>
</dbReference>
<dbReference type="EMBL" id="BARU01031221">
    <property type="protein sequence ID" value="GAH72206.1"/>
    <property type="molecule type" value="Genomic_DNA"/>
</dbReference>
<dbReference type="GO" id="GO:0051539">
    <property type="term" value="F:4 iron, 4 sulfur cluster binding"/>
    <property type="evidence" value="ECO:0007669"/>
    <property type="project" value="UniProtKB-KW"/>
</dbReference>
<dbReference type="PANTHER" id="PTHR30389:SF17">
    <property type="entry name" value="L(+)-TARTRATE DEHYDRATASE SUBUNIT ALPHA-RELATED"/>
    <property type="match status" value="1"/>
</dbReference>
<gene>
    <name evidence="8" type="ORF">S03H2_49407</name>
</gene>
<evidence type="ECO:0000259" key="7">
    <source>
        <dbReference type="Pfam" id="PF05681"/>
    </source>
</evidence>
<comment type="similarity">
    <text evidence="1">Belongs to the class-I fumarase family.</text>
</comment>
<evidence type="ECO:0000313" key="8">
    <source>
        <dbReference type="EMBL" id="GAH72206.1"/>
    </source>
</evidence>
<organism evidence="8">
    <name type="scientific">marine sediment metagenome</name>
    <dbReference type="NCBI Taxonomy" id="412755"/>
    <lineage>
        <taxon>unclassified sequences</taxon>
        <taxon>metagenomes</taxon>
        <taxon>ecological metagenomes</taxon>
    </lineage>
</organism>
<keyword evidence="6" id="KW-0456">Lyase</keyword>
<dbReference type="AlphaFoldDB" id="X1HPX5"/>
<evidence type="ECO:0000256" key="5">
    <source>
        <dbReference type="ARBA" id="ARBA00023014"/>
    </source>
</evidence>
<feature type="non-terminal residue" evidence="8">
    <location>
        <position position="263"/>
    </location>
</feature>
<protein>
    <recommendedName>
        <fullName evidence="7">Fe-S hydro-lyase tartrate dehydratase alpha-type catalytic domain-containing protein</fullName>
    </recommendedName>
</protein>
<dbReference type="NCBIfam" id="NF004885">
    <property type="entry name" value="PRK06246.1"/>
    <property type="match status" value="1"/>
</dbReference>
<evidence type="ECO:0000256" key="6">
    <source>
        <dbReference type="ARBA" id="ARBA00023239"/>
    </source>
</evidence>